<dbReference type="SUPFAM" id="SSF54292">
    <property type="entry name" value="2Fe-2S ferredoxin-like"/>
    <property type="match status" value="1"/>
</dbReference>
<evidence type="ECO:0000313" key="8">
    <source>
        <dbReference type="Proteomes" id="UP000297966"/>
    </source>
</evidence>
<dbReference type="Proteomes" id="UP000297966">
    <property type="component" value="Unassembled WGS sequence"/>
</dbReference>
<dbReference type="GO" id="GO:0046872">
    <property type="term" value="F:metal ion binding"/>
    <property type="evidence" value="ECO:0007669"/>
    <property type="project" value="UniProtKB-KW"/>
</dbReference>
<keyword evidence="3" id="KW-0560">Oxidoreductase</keyword>
<evidence type="ECO:0000256" key="5">
    <source>
        <dbReference type="ARBA" id="ARBA00023014"/>
    </source>
</evidence>
<dbReference type="GO" id="GO:0016491">
    <property type="term" value="F:oxidoreductase activity"/>
    <property type="evidence" value="ECO:0007669"/>
    <property type="project" value="UniProtKB-KW"/>
</dbReference>
<keyword evidence="5" id="KW-0411">Iron-sulfur</keyword>
<gene>
    <name evidence="7" type="ORF">E4K65_31615</name>
</gene>
<dbReference type="Gene3D" id="1.10.150.120">
    <property type="entry name" value="[2Fe-2S]-binding domain"/>
    <property type="match status" value="1"/>
</dbReference>
<dbReference type="CDD" id="cd00207">
    <property type="entry name" value="fer2"/>
    <property type="match status" value="1"/>
</dbReference>
<evidence type="ECO:0000256" key="4">
    <source>
        <dbReference type="ARBA" id="ARBA00023004"/>
    </source>
</evidence>
<dbReference type="InterPro" id="IPR006058">
    <property type="entry name" value="2Fe2S_fd_BS"/>
</dbReference>
<dbReference type="PROSITE" id="PS51085">
    <property type="entry name" value="2FE2S_FER_2"/>
    <property type="match status" value="1"/>
</dbReference>
<evidence type="ECO:0000256" key="1">
    <source>
        <dbReference type="ARBA" id="ARBA00022714"/>
    </source>
</evidence>
<keyword evidence="4" id="KW-0408">Iron</keyword>
<protein>
    <submittedName>
        <fullName evidence="7">(2Fe-2S)-binding protein</fullName>
    </submittedName>
</protein>
<organism evidence="7 8">
    <name type="scientific">Bradyrhizobium niftali</name>
    <dbReference type="NCBI Taxonomy" id="2560055"/>
    <lineage>
        <taxon>Bacteria</taxon>
        <taxon>Pseudomonadati</taxon>
        <taxon>Pseudomonadota</taxon>
        <taxon>Alphaproteobacteria</taxon>
        <taxon>Hyphomicrobiales</taxon>
        <taxon>Nitrobacteraceae</taxon>
        <taxon>Bradyrhizobium</taxon>
    </lineage>
</organism>
<dbReference type="PANTHER" id="PTHR44379:SF2">
    <property type="entry name" value="BLR6218 PROTEIN"/>
    <property type="match status" value="1"/>
</dbReference>
<dbReference type="InterPro" id="IPR036010">
    <property type="entry name" value="2Fe-2S_ferredoxin-like_sf"/>
</dbReference>
<dbReference type="SUPFAM" id="SSF47741">
    <property type="entry name" value="CO dehydrogenase ISP C-domain like"/>
    <property type="match status" value="1"/>
</dbReference>
<dbReference type="PANTHER" id="PTHR44379">
    <property type="entry name" value="OXIDOREDUCTASE WITH IRON-SULFUR SUBUNIT"/>
    <property type="match status" value="1"/>
</dbReference>
<dbReference type="RefSeq" id="WP_135177450.1">
    <property type="nucleotide sequence ID" value="NZ_SPQT01000022.1"/>
</dbReference>
<dbReference type="OrthoDB" id="9806714at2"/>
<name>A0A4Y9LL66_9BRAD</name>
<comment type="caution">
    <text evidence="7">The sequence shown here is derived from an EMBL/GenBank/DDBJ whole genome shotgun (WGS) entry which is preliminary data.</text>
</comment>
<sequence>MAFDITINGTLRSIDVDGDTPLLWALRDVLGMTGTKFGCGMALCGACTVHLDGSAVRSCVTTIDSVGDSKITTIEAVGATAAGARIQKAWLQHEVAQCGYCQSGQIMSASALLAGNAHPTDADIDDAMSGNICRCGTYVRIREAIKLAAQSPAREG</sequence>
<keyword evidence="2" id="KW-0479">Metal-binding</keyword>
<dbReference type="InterPro" id="IPR051452">
    <property type="entry name" value="Diverse_Oxidoreductases"/>
</dbReference>
<dbReference type="EMBL" id="SPQT01000022">
    <property type="protein sequence ID" value="TFV43719.1"/>
    <property type="molecule type" value="Genomic_DNA"/>
</dbReference>
<dbReference type="InterPro" id="IPR002888">
    <property type="entry name" value="2Fe-2S-bd"/>
</dbReference>
<evidence type="ECO:0000313" key="7">
    <source>
        <dbReference type="EMBL" id="TFV43719.1"/>
    </source>
</evidence>
<dbReference type="Pfam" id="PF01799">
    <property type="entry name" value="Fer2_2"/>
    <property type="match status" value="1"/>
</dbReference>
<keyword evidence="8" id="KW-1185">Reference proteome</keyword>
<keyword evidence="1" id="KW-0001">2Fe-2S</keyword>
<dbReference type="Gene3D" id="3.10.20.30">
    <property type="match status" value="1"/>
</dbReference>
<dbReference type="AlphaFoldDB" id="A0A4Y9LL66"/>
<dbReference type="Pfam" id="PF00111">
    <property type="entry name" value="Fer2"/>
    <property type="match status" value="1"/>
</dbReference>
<dbReference type="InterPro" id="IPR036884">
    <property type="entry name" value="2Fe-2S-bd_dom_sf"/>
</dbReference>
<dbReference type="PROSITE" id="PS00197">
    <property type="entry name" value="2FE2S_FER_1"/>
    <property type="match status" value="1"/>
</dbReference>
<proteinExistence type="predicted"/>
<accession>A0A4Y9LL66</accession>
<dbReference type="InterPro" id="IPR012675">
    <property type="entry name" value="Beta-grasp_dom_sf"/>
</dbReference>
<evidence type="ECO:0000256" key="2">
    <source>
        <dbReference type="ARBA" id="ARBA00022723"/>
    </source>
</evidence>
<evidence type="ECO:0000256" key="3">
    <source>
        <dbReference type="ARBA" id="ARBA00023002"/>
    </source>
</evidence>
<feature type="domain" description="2Fe-2S ferredoxin-type" evidence="6">
    <location>
        <begin position="1"/>
        <end position="77"/>
    </location>
</feature>
<reference evidence="7 8" key="1">
    <citation type="submission" date="2019-03" db="EMBL/GenBank/DDBJ databases">
        <title>Bradyrhizobium diversity isolated from nodules of Chamaecrista fasciculata.</title>
        <authorList>
            <person name="Klepa M.S."/>
            <person name="Urquiaga M.O."/>
            <person name="Hungria M."/>
            <person name="Delamuta J.R."/>
        </authorList>
    </citation>
    <scope>NUCLEOTIDE SEQUENCE [LARGE SCALE GENOMIC DNA]</scope>
    <source>
        <strain evidence="7 8">CNPSo 3448</strain>
    </source>
</reference>
<dbReference type="GO" id="GO:0051537">
    <property type="term" value="F:2 iron, 2 sulfur cluster binding"/>
    <property type="evidence" value="ECO:0007669"/>
    <property type="project" value="UniProtKB-KW"/>
</dbReference>
<evidence type="ECO:0000259" key="6">
    <source>
        <dbReference type="PROSITE" id="PS51085"/>
    </source>
</evidence>
<dbReference type="InterPro" id="IPR001041">
    <property type="entry name" value="2Fe-2S_ferredoxin-type"/>
</dbReference>